<feature type="signal peptide" evidence="2">
    <location>
        <begin position="1"/>
        <end position="16"/>
    </location>
</feature>
<evidence type="ECO:0008006" key="5">
    <source>
        <dbReference type="Google" id="ProtNLM"/>
    </source>
</evidence>
<accession>A0A066XRZ1</accession>
<dbReference type="AlphaFoldDB" id="A0A066XRZ1"/>
<comment type="caution">
    <text evidence="3">The sequence shown here is derived from an EMBL/GenBank/DDBJ whole genome shotgun (WGS) entry which is preliminary data.</text>
</comment>
<reference evidence="4" key="1">
    <citation type="journal article" date="2014" name="Genome Announc.">
        <title>Draft genome sequence of Colletotrichum sublineola, a destructive pathogen of cultivated sorghum.</title>
        <authorList>
            <person name="Baroncelli R."/>
            <person name="Sanz-Martin J.M."/>
            <person name="Rech G.E."/>
            <person name="Sukno S.A."/>
            <person name="Thon M.R."/>
        </authorList>
    </citation>
    <scope>NUCLEOTIDE SEQUENCE [LARGE SCALE GENOMIC DNA]</scope>
    <source>
        <strain evidence="4">TX430BB</strain>
    </source>
</reference>
<evidence type="ECO:0000313" key="3">
    <source>
        <dbReference type="EMBL" id="KDN68710.1"/>
    </source>
</evidence>
<protein>
    <recommendedName>
        <fullName evidence="5">Secreted protein</fullName>
    </recommendedName>
</protein>
<feature type="region of interest" description="Disordered" evidence="1">
    <location>
        <begin position="19"/>
        <end position="66"/>
    </location>
</feature>
<dbReference type="EMBL" id="JMSE01000625">
    <property type="protein sequence ID" value="KDN68710.1"/>
    <property type="molecule type" value="Genomic_DNA"/>
</dbReference>
<dbReference type="OrthoDB" id="5229585at2759"/>
<sequence length="66" mass="7076">MRIAVIVAVLTACVVSLPTLPSSGHAQTSADESYLPMKVRADTSADESYDPMKRAETSADESYLPM</sequence>
<evidence type="ECO:0000313" key="4">
    <source>
        <dbReference type="Proteomes" id="UP000027238"/>
    </source>
</evidence>
<feature type="compositionally biased region" description="Polar residues" evidence="1">
    <location>
        <begin position="19"/>
        <end position="31"/>
    </location>
</feature>
<dbReference type="HOGENOM" id="CLU_157446_0_0_1"/>
<dbReference type="Proteomes" id="UP000027238">
    <property type="component" value="Unassembled WGS sequence"/>
</dbReference>
<evidence type="ECO:0000256" key="2">
    <source>
        <dbReference type="SAM" id="SignalP"/>
    </source>
</evidence>
<evidence type="ECO:0000256" key="1">
    <source>
        <dbReference type="SAM" id="MobiDB-lite"/>
    </source>
</evidence>
<keyword evidence="2" id="KW-0732">Signal</keyword>
<proteinExistence type="predicted"/>
<keyword evidence="4" id="KW-1185">Reference proteome</keyword>
<dbReference type="STRING" id="1173701.A0A066XRZ1"/>
<organism evidence="3 4">
    <name type="scientific">Colletotrichum sublineola</name>
    <name type="common">Sorghum anthracnose fungus</name>
    <dbReference type="NCBI Taxonomy" id="1173701"/>
    <lineage>
        <taxon>Eukaryota</taxon>
        <taxon>Fungi</taxon>
        <taxon>Dikarya</taxon>
        <taxon>Ascomycota</taxon>
        <taxon>Pezizomycotina</taxon>
        <taxon>Sordariomycetes</taxon>
        <taxon>Hypocreomycetidae</taxon>
        <taxon>Glomerellales</taxon>
        <taxon>Glomerellaceae</taxon>
        <taxon>Colletotrichum</taxon>
        <taxon>Colletotrichum graminicola species complex</taxon>
    </lineage>
</organism>
<gene>
    <name evidence="3" type="ORF">CSUB01_04810</name>
</gene>
<name>A0A066XRZ1_COLSU</name>
<feature type="chain" id="PRO_5001630612" description="Secreted protein" evidence="2">
    <location>
        <begin position="17"/>
        <end position="66"/>
    </location>
</feature>
<dbReference type="eggNOG" id="ENOG502TMP0">
    <property type="taxonomic scope" value="Eukaryota"/>
</dbReference>